<organism evidence="2 3">
    <name type="scientific">Drosophila gunungcola</name>
    <name type="common">fruit fly</name>
    <dbReference type="NCBI Taxonomy" id="103775"/>
    <lineage>
        <taxon>Eukaryota</taxon>
        <taxon>Metazoa</taxon>
        <taxon>Ecdysozoa</taxon>
        <taxon>Arthropoda</taxon>
        <taxon>Hexapoda</taxon>
        <taxon>Insecta</taxon>
        <taxon>Pterygota</taxon>
        <taxon>Neoptera</taxon>
        <taxon>Endopterygota</taxon>
        <taxon>Diptera</taxon>
        <taxon>Brachycera</taxon>
        <taxon>Muscomorpha</taxon>
        <taxon>Ephydroidea</taxon>
        <taxon>Drosophilidae</taxon>
        <taxon>Drosophila</taxon>
        <taxon>Sophophora</taxon>
    </lineage>
</organism>
<evidence type="ECO:0000313" key="2">
    <source>
        <dbReference type="EMBL" id="KAI8043073.1"/>
    </source>
</evidence>
<name>A0A9P9YUK9_9MUSC</name>
<feature type="non-terminal residue" evidence="2">
    <location>
        <position position="1"/>
    </location>
</feature>
<keyword evidence="3" id="KW-1185">Reference proteome</keyword>
<proteinExistence type="predicted"/>
<protein>
    <submittedName>
        <fullName evidence="2">Uncharacterized protein</fullName>
    </submittedName>
</protein>
<feature type="compositionally biased region" description="Low complexity" evidence="1">
    <location>
        <begin position="74"/>
        <end position="88"/>
    </location>
</feature>
<feature type="region of interest" description="Disordered" evidence="1">
    <location>
        <begin position="28"/>
        <end position="88"/>
    </location>
</feature>
<reference evidence="2" key="1">
    <citation type="journal article" date="2023" name="Genome Biol. Evol.">
        <title>Long-read-based Genome Assembly of Drosophila gunungcola Reveals Fewer Chemosensory Genes in Flower-breeding Species.</title>
        <authorList>
            <person name="Negi A."/>
            <person name="Liao B.Y."/>
            <person name="Yeh S.D."/>
        </authorList>
    </citation>
    <scope>NUCLEOTIDE SEQUENCE</scope>
    <source>
        <strain evidence="2">Sukarami</strain>
    </source>
</reference>
<sequence length="88" mass="9668">MGAHSSKEKLSRSYSERYIHSQMIERERFGSFGKRASKGLTKGAAKKRDVRNLSISPTDLGPPPKTQQTTKGQSTRTKSSSTPTPTSI</sequence>
<evidence type="ECO:0000256" key="1">
    <source>
        <dbReference type="SAM" id="MobiDB-lite"/>
    </source>
</evidence>
<dbReference type="AlphaFoldDB" id="A0A9P9YUK9"/>
<comment type="caution">
    <text evidence="2">The sequence shown here is derived from an EMBL/GenBank/DDBJ whole genome shotgun (WGS) entry which is preliminary data.</text>
</comment>
<dbReference type="Proteomes" id="UP001059596">
    <property type="component" value="Unassembled WGS sequence"/>
</dbReference>
<evidence type="ECO:0000313" key="3">
    <source>
        <dbReference type="Proteomes" id="UP001059596"/>
    </source>
</evidence>
<dbReference type="EMBL" id="JAMKOV010000002">
    <property type="protein sequence ID" value="KAI8043073.1"/>
    <property type="molecule type" value="Genomic_DNA"/>
</dbReference>
<accession>A0A9P9YUK9</accession>
<gene>
    <name evidence="2" type="ORF">M5D96_004398</name>
</gene>